<evidence type="ECO:0000256" key="8">
    <source>
        <dbReference type="ARBA" id="ARBA00023299"/>
    </source>
</evidence>
<name>A0A4R2KWJ5_9FIRM</name>
<evidence type="ECO:0000256" key="7">
    <source>
        <dbReference type="ARBA" id="ARBA00023027"/>
    </source>
</evidence>
<dbReference type="InterPro" id="IPR029753">
    <property type="entry name" value="D-isomer_DH_CS"/>
</dbReference>
<evidence type="ECO:0000256" key="10">
    <source>
        <dbReference type="ARBA" id="ARBA00048731"/>
    </source>
</evidence>
<organism evidence="13 14">
    <name type="scientific">Marinisporobacter balticus</name>
    <dbReference type="NCBI Taxonomy" id="2018667"/>
    <lineage>
        <taxon>Bacteria</taxon>
        <taxon>Bacillati</taxon>
        <taxon>Bacillota</taxon>
        <taxon>Clostridia</taxon>
        <taxon>Peptostreptococcales</taxon>
        <taxon>Thermotaleaceae</taxon>
        <taxon>Marinisporobacter</taxon>
    </lineage>
</organism>
<keyword evidence="6 11" id="KW-0560">Oxidoreductase</keyword>
<evidence type="ECO:0000256" key="11">
    <source>
        <dbReference type="RuleBase" id="RU363003"/>
    </source>
</evidence>
<dbReference type="AlphaFoldDB" id="A0A4R2KWJ5"/>
<gene>
    <name evidence="13" type="ORF">EV214_12355</name>
</gene>
<dbReference type="CDD" id="cd12173">
    <property type="entry name" value="PGDH_4"/>
    <property type="match status" value="1"/>
</dbReference>
<evidence type="ECO:0000256" key="5">
    <source>
        <dbReference type="ARBA" id="ARBA00022605"/>
    </source>
</evidence>
<dbReference type="SUPFAM" id="SSF52283">
    <property type="entry name" value="Formate/glycerate dehydrogenase catalytic domain-like"/>
    <property type="match status" value="1"/>
</dbReference>
<evidence type="ECO:0000256" key="2">
    <source>
        <dbReference type="ARBA" id="ARBA00005216"/>
    </source>
</evidence>
<comment type="catalytic activity">
    <reaction evidence="9">
        <text>(R)-2-hydroxyglutarate + NAD(+) = 2-oxoglutarate + NADH + H(+)</text>
        <dbReference type="Rhea" id="RHEA:49612"/>
        <dbReference type="ChEBI" id="CHEBI:15378"/>
        <dbReference type="ChEBI" id="CHEBI:15801"/>
        <dbReference type="ChEBI" id="CHEBI:16810"/>
        <dbReference type="ChEBI" id="CHEBI:57540"/>
        <dbReference type="ChEBI" id="CHEBI:57945"/>
        <dbReference type="EC" id="1.1.1.399"/>
    </reaction>
</comment>
<comment type="pathway">
    <text evidence="2 11">Amino-acid biosynthesis; L-serine biosynthesis; L-serine from 3-phospho-D-glycerate: step 1/3.</text>
</comment>
<dbReference type="InterPro" id="IPR029752">
    <property type="entry name" value="D-isomer_DH_CS1"/>
</dbReference>
<evidence type="ECO:0000256" key="3">
    <source>
        <dbReference type="ARBA" id="ARBA00005854"/>
    </source>
</evidence>
<dbReference type="NCBIfam" id="TIGR01327">
    <property type="entry name" value="PGDH"/>
    <property type="match status" value="1"/>
</dbReference>
<keyword evidence="8 11" id="KW-0718">Serine biosynthesis</keyword>
<dbReference type="PROSITE" id="PS00670">
    <property type="entry name" value="D_2_HYDROXYACID_DH_2"/>
    <property type="match status" value="1"/>
</dbReference>
<dbReference type="InterPro" id="IPR002912">
    <property type="entry name" value="ACT_dom"/>
</dbReference>
<keyword evidence="7 11" id="KW-0520">NAD</keyword>
<dbReference type="InterPro" id="IPR050857">
    <property type="entry name" value="D-2-hydroxyacid_DH"/>
</dbReference>
<dbReference type="Pfam" id="PF01842">
    <property type="entry name" value="ACT"/>
    <property type="match status" value="1"/>
</dbReference>
<proteinExistence type="inferred from homology"/>
<dbReference type="GO" id="GO:0051287">
    <property type="term" value="F:NAD binding"/>
    <property type="evidence" value="ECO:0007669"/>
    <property type="project" value="UniProtKB-UniRule"/>
</dbReference>
<keyword evidence="5 11" id="KW-0028">Amino-acid biosynthesis</keyword>
<dbReference type="Gene3D" id="3.40.50.720">
    <property type="entry name" value="NAD(P)-binding Rossmann-like Domain"/>
    <property type="match status" value="2"/>
</dbReference>
<dbReference type="CDD" id="cd04902">
    <property type="entry name" value="ACT_3PGDH-xct"/>
    <property type="match status" value="1"/>
</dbReference>
<dbReference type="InterPro" id="IPR029009">
    <property type="entry name" value="ASB_dom_sf"/>
</dbReference>
<evidence type="ECO:0000256" key="9">
    <source>
        <dbReference type="ARBA" id="ARBA00048126"/>
    </source>
</evidence>
<comment type="catalytic activity">
    <reaction evidence="10 11">
        <text>(2R)-3-phosphoglycerate + NAD(+) = 3-phosphooxypyruvate + NADH + H(+)</text>
        <dbReference type="Rhea" id="RHEA:12641"/>
        <dbReference type="ChEBI" id="CHEBI:15378"/>
        <dbReference type="ChEBI" id="CHEBI:18110"/>
        <dbReference type="ChEBI" id="CHEBI:57540"/>
        <dbReference type="ChEBI" id="CHEBI:57945"/>
        <dbReference type="ChEBI" id="CHEBI:58272"/>
        <dbReference type="EC" id="1.1.1.95"/>
    </reaction>
</comment>
<evidence type="ECO:0000256" key="4">
    <source>
        <dbReference type="ARBA" id="ARBA00021582"/>
    </source>
</evidence>
<dbReference type="InterPro" id="IPR036291">
    <property type="entry name" value="NAD(P)-bd_dom_sf"/>
</dbReference>
<dbReference type="SUPFAM" id="SSF55021">
    <property type="entry name" value="ACT-like"/>
    <property type="match status" value="1"/>
</dbReference>
<dbReference type="RefSeq" id="WP_132246839.1">
    <property type="nucleotide sequence ID" value="NZ_SLWV01000023.1"/>
</dbReference>
<protein>
    <recommendedName>
        <fullName evidence="4 11">D-3-phosphoglycerate dehydrogenase</fullName>
        <ecNumber evidence="11">1.1.1.95</ecNumber>
    </recommendedName>
</protein>
<evidence type="ECO:0000313" key="14">
    <source>
        <dbReference type="Proteomes" id="UP000294919"/>
    </source>
</evidence>
<dbReference type="EMBL" id="SLWV01000023">
    <property type="protein sequence ID" value="TCO71065.1"/>
    <property type="molecule type" value="Genomic_DNA"/>
</dbReference>
<evidence type="ECO:0000313" key="13">
    <source>
        <dbReference type="EMBL" id="TCO71065.1"/>
    </source>
</evidence>
<dbReference type="EC" id="1.1.1.95" evidence="11"/>
<accession>A0A4R2KWJ5</accession>
<comment type="similarity">
    <text evidence="3 11">Belongs to the D-isomer specific 2-hydroxyacid dehydrogenase family.</text>
</comment>
<dbReference type="PANTHER" id="PTHR42789:SF1">
    <property type="entry name" value="D-ISOMER SPECIFIC 2-HYDROXYACID DEHYDROGENASE FAMILY PROTEIN (AFU_ORTHOLOGUE AFUA_6G10090)"/>
    <property type="match status" value="1"/>
</dbReference>
<dbReference type="Pfam" id="PF00389">
    <property type="entry name" value="2-Hacid_dh"/>
    <property type="match status" value="1"/>
</dbReference>
<dbReference type="GO" id="GO:0004617">
    <property type="term" value="F:phosphoglycerate dehydrogenase activity"/>
    <property type="evidence" value="ECO:0007669"/>
    <property type="project" value="UniProtKB-UniRule"/>
</dbReference>
<dbReference type="SUPFAM" id="SSF143548">
    <property type="entry name" value="Serine metabolism enzymes domain"/>
    <property type="match status" value="1"/>
</dbReference>
<dbReference type="FunFam" id="3.30.1330.90:FF:000003">
    <property type="entry name" value="D-3-phosphoglycerate dehydrogenase"/>
    <property type="match status" value="1"/>
</dbReference>
<dbReference type="FunFam" id="3.30.70.260:FF:000008">
    <property type="entry name" value="D-3-phosphoglycerate dehydrogenase, chloroplastic"/>
    <property type="match status" value="1"/>
</dbReference>
<dbReference type="Pfam" id="PF19304">
    <property type="entry name" value="PGDH_inter"/>
    <property type="match status" value="1"/>
</dbReference>
<dbReference type="Pfam" id="PF02826">
    <property type="entry name" value="2-Hacid_dh_C"/>
    <property type="match status" value="1"/>
</dbReference>
<dbReference type="Gene3D" id="3.30.1330.90">
    <property type="entry name" value="D-3-phosphoglycerate dehydrogenase, domain 3"/>
    <property type="match status" value="1"/>
</dbReference>
<dbReference type="PROSITE" id="PS00065">
    <property type="entry name" value="D_2_HYDROXYACID_DH_1"/>
    <property type="match status" value="1"/>
</dbReference>
<dbReference type="InterPro" id="IPR045865">
    <property type="entry name" value="ACT-like_dom_sf"/>
</dbReference>
<reference evidence="13 14" key="1">
    <citation type="submission" date="2019-03" db="EMBL/GenBank/DDBJ databases">
        <title>Genomic Encyclopedia of Type Strains, Phase IV (KMG-IV): sequencing the most valuable type-strain genomes for metagenomic binning, comparative biology and taxonomic classification.</title>
        <authorList>
            <person name="Goeker M."/>
        </authorList>
    </citation>
    <scope>NUCLEOTIDE SEQUENCE [LARGE SCALE GENOMIC DNA]</scope>
    <source>
        <strain evidence="13 14">DSM 102940</strain>
    </source>
</reference>
<evidence type="ECO:0000256" key="1">
    <source>
        <dbReference type="ARBA" id="ARBA00003800"/>
    </source>
</evidence>
<dbReference type="GO" id="GO:0006564">
    <property type="term" value="P:L-serine biosynthetic process"/>
    <property type="evidence" value="ECO:0007669"/>
    <property type="project" value="UniProtKB-UniRule"/>
</dbReference>
<dbReference type="PROSITE" id="PS00671">
    <property type="entry name" value="D_2_HYDROXYACID_DH_3"/>
    <property type="match status" value="1"/>
</dbReference>
<dbReference type="Gene3D" id="3.30.70.260">
    <property type="match status" value="1"/>
</dbReference>
<dbReference type="InterPro" id="IPR006139">
    <property type="entry name" value="D-isomer_2_OHA_DH_cat_dom"/>
</dbReference>
<comment type="function">
    <text evidence="1">Catalyzes the reversible oxidation of 3-phospho-D-glycerate to 3-phosphonooxypyruvate, the first step of the phosphorylated L-serine biosynthesis pathway. Also catalyzes the reversible oxidation of 2-hydroxyglutarate to 2-oxoglutarate.</text>
</comment>
<dbReference type="FunFam" id="3.40.50.720:FF:000021">
    <property type="entry name" value="D-3-phosphoglycerate dehydrogenase"/>
    <property type="match status" value="1"/>
</dbReference>
<feature type="domain" description="ACT" evidence="12">
    <location>
        <begin position="458"/>
        <end position="530"/>
    </location>
</feature>
<dbReference type="OrthoDB" id="9805416at2"/>
<dbReference type="InterPro" id="IPR045626">
    <property type="entry name" value="PGDH_ASB_dom"/>
</dbReference>
<evidence type="ECO:0000256" key="6">
    <source>
        <dbReference type="ARBA" id="ARBA00023002"/>
    </source>
</evidence>
<dbReference type="Proteomes" id="UP000294919">
    <property type="component" value="Unassembled WGS sequence"/>
</dbReference>
<dbReference type="SUPFAM" id="SSF51735">
    <property type="entry name" value="NAD(P)-binding Rossmann-fold domains"/>
    <property type="match status" value="1"/>
</dbReference>
<evidence type="ECO:0000259" key="12">
    <source>
        <dbReference type="PROSITE" id="PS51671"/>
    </source>
</evidence>
<dbReference type="InterPro" id="IPR006140">
    <property type="entry name" value="D-isomer_DH_NAD-bd"/>
</dbReference>
<dbReference type="InterPro" id="IPR006236">
    <property type="entry name" value="PGDH"/>
</dbReference>
<dbReference type="UniPathway" id="UPA00135">
    <property type="reaction ID" value="UER00196"/>
</dbReference>
<keyword evidence="14" id="KW-1185">Reference proteome</keyword>
<sequence length="530" mass="59062">MGKRKKVIITERIDEEGIKLLQKHLDVDVCLDISREELLKRIHEYDAIIVRSATKVNKELISFAEKLKVVGRAGNGTDNIDLPEATKRGIIVANTPDSNTMSAAELAIGLLMAQSRNIPQANGYIKSGKWERNRFKGVELYNKTLGIIGLGRIGSLVATRMNAFGMKVIAYDPYISDERFKRFNVEKKSTLKELIEESDFITVHTPKTKETYGMIGEKEIAWMKPGIRLVNDARGGIINEKALLKGIQSGKIASAGLDVHEEEPSINNPLFELDNVIVTPHIGASTIEAQINVGVTASEQVINALNGEIVPNAVNLPTMHRDELAAMKPYIELMEKLGKIYYQLYQNPIEHVSIEYWGSIGKQDTEMSTIAFVKGLLEPVVEDKVNYINAMILAEQRGMGVEQRKMKENYDGYTDYIEIKIKTKEGTFKIGGNLSSKREGRLMNIEGYEVDVNPSKHMLFIKNMDVPGVIGHIGMVLGEEKINVATMQVGRNAIGEKALMVLTIDDAVSNKSLEKVMKKENVLSAKYVKL</sequence>
<comment type="caution">
    <text evidence="13">The sequence shown here is derived from an EMBL/GenBank/DDBJ whole genome shotgun (WGS) entry which is preliminary data.</text>
</comment>
<dbReference type="PROSITE" id="PS51671">
    <property type="entry name" value="ACT"/>
    <property type="match status" value="1"/>
</dbReference>
<dbReference type="PANTHER" id="PTHR42789">
    <property type="entry name" value="D-ISOMER SPECIFIC 2-HYDROXYACID DEHYDROGENASE FAMILY PROTEIN (AFU_ORTHOLOGUE AFUA_6G10090)"/>
    <property type="match status" value="1"/>
</dbReference>